<feature type="transmembrane region" description="Helical" evidence="8">
    <location>
        <begin position="331"/>
        <end position="352"/>
    </location>
</feature>
<dbReference type="OrthoDB" id="1077582at2759"/>
<feature type="transmembrane region" description="Helical" evidence="8">
    <location>
        <begin position="63"/>
        <end position="82"/>
    </location>
</feature>
<feature type="transmembrane region" description="Helical" evidence="8">
    <location>
        <begin position="190"/>
        <end position="215"/>
    </location>
</feature>
<evidence type="ECO:0000256" key="2">
    <source>
        <dbReference type="ARBA" id="ARBA00005179"/>
    </source>
</evidence>
<comment type="pathway">
    <text evidence="2">Secondary metabolite biosynthesis.</text>
</comment>
<dbReference type="Proteomes" id="UP000567179">
    <property type="component" value="Unassembled WGS sequence"/>
</dbReference>
<evidence type="ECO:0000256" key="1">
    <source>
        <dbReference type="ARBA" id="ARBA00004141"/>
    </source>
</evidence>
<keyword evidence="4" id="KW-0808">Transferase</keyword>
<dbReference type="EMBL" id="JAACJJ010000014">
    <property type="protein sequence ID" value="KAF5326880.1"/>
    <property type="molecule type" value="Genomic_DNA"/>
</dbReference>
<comment type="subcellular location">
    <subcellularLocation>
        <location evidence="1">Membrane</location>
        <topology evidence="1">Multi-pass membrane protein</topology>
    </subcellularLocation>
</comment>
<evidence type="ECO:0000256" key="5">
    <source>
        <dbReference type="ARBA" id="ARBA00022692"/>
    </source>
</evidence>
<dbReference type="GO" id="GO:0016020">
    <property type="term" value="C:membrane"/>
    <property type="evidence" value="ECO:0007669"/>
    <property type="project" value="UniProtKB-SubCell"/>
</dbReference>
<sequence length="384" mass="43428">MARGKAADLNQGLTLLIFSLQVVACAHGGSKNAQFNWVLFILIASLCFYHIFFTASNDAVGDYMSAMNVSCFIFTASDYILLRNRQPELRQIGQRKPTSEMSLWERLKWGFNLSVTPRTVGWSSEPTSHIRSKPTSGRVAFIATQLVWIFFYYIMFDATSIVALSIPIYGRGGPTFAEYGWIWRATIWNHIFNTYALLSIIYSSASVVTVALGLYQPGDWPHIFGYFGRDGYTVRNIWGRVWHQMLRKPVTGHANALADFLGLRKSTFTTYFKLYVAFFVSGLIHYAGDYMLHQDWAGQSVSFFVLQAVGITLEDALIATAKRAGFTASPLGKLIGFCWVFIWFSFSMPFWLERNFHAGSFDEGPSLPSLIMGLWKGAWTPKRV</sequence>
<reference evidence="10 11" key="1">
    <citation type="journal article" date="2020" name="ISME J.">
        <title>Uncovering the hidden diversity of litter-decomposition mechanisms in mushroom-forming fungi.</title>
        <authorList>
            <person name="Floudas D."/>
            <person name="Bentzer J."/>
            <person name="Ahren D."/>
            <person name="Johansson T."/>
            <person name="Persson P."/>
            <person name="Tunlid A."/>
        </authorList>
    </citation>
    <scope>NUCLEOTIDE SEQUENCE [LARGE SCALE GENOMIC DNA]</scope>
    <source>
        <strain evidence="10 11">CBS 101986</strain>
    </source>
</reference>
<dbReference type="GO" id="GO:0006629">
    <property type="term" value="P:lipid metabolic process"/>
    <property type="evidence" value="ECO:0007669"/>
    <property type="project" value="InterPro"/>
</dbReference>
<keyword evidence="6 8" id="KW-1133">Transmembrane helix</keyword>
<evidence type="ECO:0000313" key="11">
    <source>
        <dbReference type="Proteomes" id="UP000567179"/>
    </source>
</evidence>
<keyword evidence="11" id="KW-1185">Reference proteome</keyword>
<dbReference type="InterPro" id="IPR044851">
    <property type="entry name" value="Wax_synthase"/>
</dbReference>
<keyword evidence="5 8" id="KW-0812">Transmembrane</keyword>
<feature type="transmembrane region" description="Helical" evidence="8">
    <location>
        <begin position="139"/>
        <end position="170"/>
    </location>
</feature>
<dbReference type="InterPro" id="IPR032805">
    <property type="entry name" value="Wax_synthase_dom"/>
</dbReference>
<dbReference type="PANTHER" id="PTHR31595:SF57">
    <property type="entry name" value="OS04G0481900 PROTEIN"/>
    <property type="match status" value="1"/>
</dbReference>
<dbReference type="Pfam" id="PF13813">
    <property type="entry name" value="MBOAT_2"/>
    <property type="match status" value="1"/>
</dbReference>
<evidence type="ECO:0000256" key="6">
    <source>
        <dbReference type="ARBA" id="ARBA00022989"/>
    </source>
</evidence>
<evidence type="ECO:0000313" key="10">
    <source>
        <dbReference type="EMBL" id="KAF5326880.1"/>
    </source>
</evidence>
<evidence type="ECO:0000256" key="3">
    <source>
        <dbReference type="ARBA" id="ARBA00007282"/>
    </source>
</evidence>
<accession>A0A8H5BP93</accession>
<dbReference type="AlphaFoldDB" id="A0A8H5BP93"/>
<keyword evidence="7 8" id="KW-0472">Membrane</keyword>
<comment type="caution">
    <text evidence="10">The sequence shown here is derived from an EMBL/GenBank/DDBJ whole genome shotgun (WGS) entry which is preliminary data.</text>
</comment>
<evidence type="ECO:0000256" key="4">
    <source>
        <dbReference type="ARBA" id="ARBA00022679"/>
    </source>
</evidence>
<feature type="domain" description="Wax synthase" evidence="9">
    <location>
        <begin position="220"/>
        <end position="306"/>
    </location>
</feature>
<feature type="transmembrane region" description="Helical" evidence="8">
    <location>
        <begin position="37"/>
        <end position="57"/>
    </location>
</feature>
<dbReference type="GO" id="GO:0008374">
    <property type="term" value="F:O-acyltransferase activity"/>
    <property type="evidence" value="ECO:0007669"/>
    <property type="project" value="InterPro"/>
</dbReference>
<evidence type="ECO:0000259" key="9">
    <source>
        <dbReference type="Pfam" id="PF13813"/>
    </source>
</evidence>
<gene>
    <name evidence="10" type="ORF">D9619_003995</name>
</gene>
<feature type="transmembrane region" description="Helical" evidence="8">
    <location>
        <begin position="270"/>
        <end position="288"/>
    </location>
</feature>
<comment type="similarity">
    <text evidence="3">Belongs to the wax synthase family.</text>
</comment>
<organism evidence="10 11">
    <name type="scientific">Psilocybe cf. subviscida</name>
    <dbReference type="NCBI Taxonomy" id="2480587"/>
    <lineage>
        <taxon>Eukaryota</taxon>
        <taxon>Fungi</taxon>
        <taxon>Dikarya</taxon>
        <taxon>Basidiomycota</taxon>
        <taxon>Agaricomycotina</taxon>
        <taxon>Agaricomycetes</taxon>
        <taxon>Agaricomycetidae</taxon>
        <taxon>Agaricales</taxon>
        <taxon>Agaricineae</taxon>
        <taxon>Strophariaceae</taxon>
        <taxon>Psilocybe</taxon>
    </lineage>
</organism>
<proteinExistence type="inferred from homology"/>
<dbReference type="PANTHER" id="PTHR31595">
    <property type="entry name" value="LONG-CHAIN-ALCOHOL O-FATTY-ACYLTRANSFERASE 3-RELATED"/>
    <property type="match status" value="1"/>
</dbReference>
<name>A0A8H5BP93_9AGAR</name>
<evidence type="ECO:0000256" key="8">
    <source>
        <dbReference type="SAM" id="Phobius"/>
    </source>
</evidence>
<protein>
    <recommendedName>
        <fullName evidence="9">Wax synthase domain-containing protein</fullName>
    </recommendedName>
</protein>
<evidence type="ECO:0000256" key="7">
    <source>
        <dbReference type="ARBA" id="ARBA00023136"/>
    </source>
</evidence>